<accession>A0AC61RD55</accession>
<gene>
    <name evidence="1" type="ORF">E5331_14730</name>
</gene>
<organism evidence="1 2">
    <name type="scientific">Lepagella muris</name>
    <dbReference type="NCBI Taxonomy" id="3032870"/>
    <lineage>
        <taxon>Bacteria</taxon>
        <taxon>Pseudomonadati</taxon>
        <taxon>Bacteroidota</taxon>
        <taxon>Bacteroidia</taxon>
        <taxon>Bacteroidales</taxon>
        <taxon>Muribaculaceae</taxon>
        <taxon>Lepagella</taxon>
    </lineage>
</organism>
<sequence>MIFNPDIFYSVITAMAILAVIVFFALQRIEAAYGMTYSKKWGPSLNNRTGWVIMETPAFAAMTLIWWISPRATETIPCVMAALFLLHYFQRSFIFPLLMRGRSRMPLAIIVMGIIFNTINAYLIGGWLFFVAPDDYYSPQWLTSPRFIIGTIIFLTGMAINMHSDHVIRNLRKPGDNRHYIPRKGMYRFVTAGNYFGEFTEWVGFAILTWSLPGLVFALWTFANLAPRARSLHKRYTAEFGQEFTSLRLKYILPFIY</sequence>
<proteinExistence type="predicted"/>
<evidence type="ECO:0000313" key="2">
    <source>
        <dbReference type="Proteomes" id="UP000306319"/>
    </source>
</evidence>
<dbReference type="Proteomes" id="UP000306319">
    <property type="component" value="Unassembled WGS sequence"/>
</dbReference>
<evidence type="ECO:0000313" key="1">
    <source>
        <dbReference type="EMBL" id="TGY77441.1"/>
    </source>
</evidence>
<comment type="caution">
    <text evidence="1">The sequence shown here is derived from an EMBL/GenBank/DDBJ whole genome shotgun (WGS) entry which is preliminary data.</text>
</comment>
<name>A0AC61RD55_9BACT</name>
<keyword evidence="2" id="KW-1185">Reference proteome</keyword>
<dbReference type="EMBL" id="SRYB01000025">
    <property type="protein sequence ID" value="TGY77441.1"/>
    <property type="molecule type" value="Genomic_DNA"/>
</dbReference>
<reference evidence="1" key="1">
    <citation type="submission" date="2019-04" db="EMBL/GenBank/DDBJ databases">
        <title>Microbes associate with the intestines of laboratory mice.</title>
        <authorList>
            <person name="Navarre W."/>
            <person name="Wong E."/>
            <person name="Huang K."/>
            <person name="Tropini C."/>
            <person name="Ng K."/>
            <person name="Yu B."/>
        </authorList>
    </citation>
    <scope>NUCLEOTIDE SEQUENCE</scope>
    <source>
        <strain evidence="1">NM04_E33</strain>
    </source>
</reference>
<protein>
    <submittedName>
        <fullName evidence="1">DUF1295 domain-containing protein</fullName>
    </submittedName>
</protein>